<evidence type="ECO:0000256" key="5">
    <source>
        <dbReference type="PROSITE-ProRule" id="PRU00284"/>
    </source>
</evidence>
<name>A0A2T5Q200_LIMRT</name>
<dbReference type="InterPro" id="IPR051328">
    <property type="entry name" value="T7SS_ABC-Transporter"/>
</dbReference>
<gene>
    <name evidence="9" type="ORF">DB325_08625</name>
</gene>
<evidence type="ECO:0000259" key="8">
    <source>
        <dbReference type="PROSITE" id="PS50111"/>
    </source>
</evidence>
<dbReference type="NCBIfam" id="TIGR03057">
    <property type="entry name" value="xxxLxxG_by_4"/>
    <property type="match status" value="8"/>
</dbReference>
<evidence type="ECO:0000313" key="9">
    <source>
        <dbReference type="EMBL" id="PTV02845.1"/>
    </source>
</evidence>
<feature type="transmembrane region" description="Helical" evidence="7">
    <location>
        <begin position="839"/>
        <end position="858"/>
    </location>
</feature>
<keyword evidence="5" id="KW-0807">Transducer</keyword>
<comment type="subcellular location">
    <subcellularLocation>
        <location evidence="1">Membrane</location>
        <topology evidence="1">Multi-pass membrane protein</topology>
    </subcellularLocation>
</comment>
<feature type="transmembrane region" description="Helical" evidence="7">
    <location>
        <begin position="805"/>
        <end position="832"/>
    </location>
</feature>
<dbReference type="InterPro" id="IPR023908">
    <property type="entry name" value="xxxLxxG_rpt"/>
</dbReference>
<feature type="transmembrane region" description="Helical" evidence="7">
    <location>
        <begin position="893"/>
        <end position="919"/>
    </location>
</feature>
<evidence type="ECO:0000256" key="3">
    <source>
        <dbReference type="ARBA" id="ARBA00022989"/>
    </source>
</evidence>
<evidence type="ECO:0000256" key="6">
    <source>
        <dbReference type="SAM" id="MobiDB-lite"/>
    </source>
</evidence>
<feature type="transmembrane region" description="Helical" evidence="7">
    <location>
        <begin position="740"/>
        <end position="761"/>
    </location>
</feature>
<dbReference type="InterPro" id="IPR013525">
    <property type="entry name" value="ABC2_TM"/>
</dbReference>
<dbReference type="InterPro" id="IPR017500">
    <property type="entry name" value="Phage_infect_YhgE_N"/>
</dbReference>
<feature type="transmembrane region" description="Helical" evidence="7">
    <location>
        <begin position="773"/>
        <end position="793"/>
    </location>
</feature>
<dbReference type="RefSeq" id="WP_107721997.1">
    <property type="nucleotide sequence ID" value="NZ_QAZN01000018.1"/>
</dbReference>
<accession>A0A2T5Q200</accession>
<dbReference type="PANTHER" id="PTHR43077:SF5">
    <property type="entry name" value="PHAGE INFECTION PROTEIN"/>
    <property type="match status" value="1"/>
</dbReference>
<dbReference type="AlphaFoldDB" id="A0A2T5Q200"/>
<evidence type="ECO:0000256" key="2">
    <source>
        <dbReference type="ARBA" id="ARBA00022692"/>
    </source>
</evidence>
<feature type="region of interest" description="Disordered" evidence="6">
    <location>
        <begin position="453"/>
        <end position="472"/>
    </location>
</feature>
<dbReference type="EMBL" id="QAZN01000018">
    <property type="protein sequence ID" value="PTV02845.1"/>
    <property type="molecule type" value="Genomic_DNA"/>
</dbReference>
<protein>
    <submittedName>
        <fullName evidence="9">YhgE/Pip domain-containing protein</fullName>
    </submittedName>
</protein>
<organism evidence="9 10">
    <name type="scientific">Limosilactobacillus reuteri</name>
    <name type="common">Lactobacillus reuteri</name>
    <dbReference type="NCBI Taxonomy" id="1598"/>
    <lineage>
        <taxon>Bacteria</taxon>
        <taxon>Bacillati</taxon>
        <taxon>Bacillota</taxon>
        <taxon>Bacilli</taxon>
        <taxon>Lactobacillales</taxon>
        <taxon>Lactobacillaceae</taxon>
        <taxon>Limosilactobacillus</taxon>
    </lineage>
</organism>
<keyword evidence="4 7" id="KW-0472">Membrane</keyword>
<dbReference type="Gene3D" id="1.10.287.950">
    <property type="entry name" value="Methyl-accepting chemotaxis protein"/>
    <property type="match status" value="2"/>
</dbReference>
<comment type="caution">
    <text evidence="9">The sequence shown here is derived from an EMBL/GenBank/DDBJ whole genome shotgun (WGS) entry which is preliminary data.</text>
</comment>
<dbReference type="Pfam" id="PF12698">
    <property type="entry name" value="ABC2_membrane_3"/>
    <property type="match status" value="2"/>
</dbReference>
<dbReference type="GO" id="GO:0140359">
    <property type="term" value="F:ABC-type transporter activity"/>
    <property type="evidence" value="ECO:0007669"/>
    <property type="project" value="InterPro"/>
</dbReference>
<dbReference type="GO" id="GO:0007165">
    <property type="term" value="P:signal transduction"/>
    <property type="evidence" value="ECO:0007669"/>
    <property type="project" value="UniProtKB-KW"/>
</dbReference>
<evidence type="ECO:0000313" key="10">
    <source>
        <dbReference type="Proteomes" id="UP000244083"/>
    </source>
</evidence>
<dbReference type="InterPro" id="IPR011049">
    <property type="entry name" value="Serralysin-like_metalloprot_C"/>
</dbReference>
<keyword evidence="3 7" id="KW-1133">Transmembrane helix</keyword>
<reference evidence="10" key="1">
    <citation type="submission" date="2018-04" db="EMBL/GenBank/DDBJ databases">
        <title>Draft Genome Sequences of 10 Lactobacillus Species from 22 Commercial Probiotic Products.</title>
        <authorList>
            <person name="Gangiredla J."/>
            <person name="Barnaba T.J."/>
            <person name="Mammel M.K."/>
            <person name="Lacher D.W."/>
            <person name="Elkins C.A."/>
            <person name="Lampel K.A."/>
            <person name="Whitehouse C.A."/>
            <person name="Tartera C."/>
        </authorList>
    </citation>
    <scope>NUCLEOTIDE SEQUENCE [LARGE SCALE GENOMIC DNA]</scope>
    <source>
        <strain evidence="10">DS12_10</strain>
    </source>
</reference>
<dbReference type="NCBIfam" id="TIGR03062">
    <property type="entry name" value="pip_yhgE_Cterm"/>
    <property type="match status" value="1"/>
</dbReference>
<evidence type="ECO:0000256" key="7">
    <source>
        <dbReference type="SAM" id="Phobius"/>
    </source>
</evidence>
<evidence type="ECO:0000256" key="4">
    <source>
        <dbReference type="ARBA" id="ARBA00023136"/>
    </source>
</evidence>
<dbReference type="GO" id="GO:0016020">
    <property type="term" value="C:membrane"/>
    <property type="evidence" value="ECO:0007669"/>
    <property type="project" value="UniProtKB-SubCell"/>
</dbReference>
<feature type="region of interest" description="Disordered" evidence="6">
    <location>
        <begin position="942"/>
        <end position="961"/>
    </location>
</feature>
<sequence length="961" mass="99960">MWSMIKGEFRHIIHNRLLLLSVTVICFIPFLYSIFFLKSVWDPYGSTRNLPVAVVNKDIPVEYQGRKMDVGKQTVNELKKNHQLKWEFVSAKEAKYGMSHRKYYAVVTIPKDFSENATTVLQKHPKTMKLHYQTNGSLNYIGQVIAQTGMTRLNEKIRAQVTNAYATVMFKQLHIVGKGMNKAADGAQQIGTGMVTLSDGVNRYVAGVSQVNNGVQTLRVSVAPLASGAQQLATGSQTLANGIMQYTGGVSLLGNGVGQLMANSGALNSGANQLSSGLSTLMANSGALNSGASQLNAGLGTLDSRSGELQSGANQLTSGSQALANGTNSLANGTSALANGSKDLNAQITNMIPTLQNSMTAMSSDVQQNATALRNSLTPLAGTSSSLNELASQLGGISSQLGKLQQAAQSGSTQTTTSSNSNSNIDAAKNALSGIDTSKLNDASKAKLAEAENALNSANNNSTTTTNNGNKELAGQIGQLKGAVDQLQAAVSKSAATAGQNTQQVMTAAQGLENSLNSLQGNSNAAISNISGQLTSATQRLADGANTVNAGATTLNNGANALATGAQTAQAGIGAYTAGVRSAASGANQLASGIGQYTAGVAQAGAGAGQLASGIGQYTAGVGQLGNGIAQLNANSGALNSGAAQLAGALGQLNGQVPALVAGVNQLAAGTQQLQDNSPALISGIARLNAGASQLATSLAGGAKQINGIKTSPRTAKMFAEPTALKHTDYSYVPNYGHALAPYVLSLAIYVGALVFNFVYPIRRVAEFGKAPIAWWASKVTVGSLVVTAMAIAEDAIMMACGLTVIHPVAFFATTICFGLASMAIVMFLSMLFDNPGRFFAMVLLMLQLGGSGGTFPMEITMKFYNVIHWYLPMTYSILGLRDSISGGLGAHYTMFCNTVLIVIAIVFYALLLVGMIWLQHHHYAGRSELDNNQELLGPEGDYDGMHLQERRPNQGDNGEQ</sequence>
<dbReference type="Gene3D" id="3.40.1710.10">
    <property type="entry name" value="abc type-2 transporter like domain"/>
    <property type="match status" value="1"/>
</dbReference>
<dbReference type="InterPro" id="IPR004089">
    <property type="entry name" value="MCPsignal_dom"/>
</dbReference>
<dbReference type="PROSITE" id="PS50111">
    <property type="entry name" value="CHEMOTAXIS_TRANSDUC_2"/>
    <property type="match status" value="1"/>
</dbReference>
<proteinExistence type="predicted"/>
<dbReference type="SUPFAM" id="SSF101967">
    <property type="entry name" value="Adhesin YadA, collagen-binding domain"/>
    <property type="match status" value="1"/>
</dbReference>
<dbReference type="NCBIfam" id="TIGR03061">
    <property type="entry name" value="pip_yhgE_Nterm"/>
    <property type="match status" value="1"/>
</dbReference>
<feature type="domain" description="Methyl-accepting transducer" evidence="8">
    <location>
        <begin position="179"/>
        <end position="426"/>
    </location>
</feature>
<feature type="region of interest" description="Disordered" evidence="6">
    <location>
        <begin position="405"/>
        <end position="424"/>
    </location>
</feature>
<evidence type="ECO:0000256" key="1">
    <source>
        <dbReference type="ARBA" id="ARBA00004141"/>
    </source>
</evidence>
<feature type="compositionally biased region" description="Basic and acidic residues" evidence="6">
    <location>
        <begin position="944"/>
        <end position="954"/>
    </location>
</feature>
<keyword evidence="2 7" id="KW-0812">Transmembrane</keyword>
<dbReference type="InterPro" id="IPR017501">
    <property type="entry name" value="Phage_infect_YhgE_C"/>
</dbReference>
<dbReference type="PANTHER" id="PTHR43077">
    <property type="entry name" value="TRANSPORT PERMEASE YVFS-RELATED"/>
    <property type="match status" value="1"/>
</dbReference>
<dbReference type="Proteomes" id="UP000244083">
    <property type="component" value="Unassembled WGS sequence"/>
</dbReference>